<dbReference type="EMBL" id="JACHHV010000007">
    <property type="protein sequence ID" value="MBB5887785.1"/>
    <property type="molecule type" value="Genomic_DNA"/>
</dbReference>
<name>A0A841C5R3_9LACT</name>
<dbReference type="Proteomes" id="UP000562464">
    <property type="component" value="Unassembled WGS sequence"/>
</dbReference>
<accession>A0A841C5R3</accession>
<protein>
    <submittedName>
        <fullName evidence="1">Uncharacterized protein</fullName>
    </submittedName>
</protein>
<evidence type="ECO:0000313" key="2">
    <source>
        <dbReference type="Proteomes" id="UP000562464"/>
    </source>
</evidence>
<comment type="caution">
    <text evidence="1">The sequence shown here is derived from an EMBL/GenBank/DDBJ whole genome shotgun (WGS) entry which is preliminary data.</text>
</comment>
<reference evidence="1 2" key="1">
    <citation type="submission" date="2020-08" db="EMBL/GenBank/DDBJ databases">
        <title>Genomic Encyclopedia of Type Strains, Phase IV (KMG-IV): sequencing the most valuable type-strain genomes for metagenomic binning, comparative biology and taxonomic classification.</title>
        <authorList>
            <person name="Goeker M."/>
        </authorList>
    </citation>
    <scope>NUCLEOTIDE SEQUENCE [LARGE SCALE GENOMIC DNA]</scope>
    <source>
        <strain evidence="1 2">DSM 14925</strain>
    </source>
</reference>
<proteinExistence type="predicted"/>
<keyword evidence="2" id="KW-1185">Reference proteome</keyword>
<gene>
    <name evidence="1" type="ORF">HNQ37_000659</name>
</gene>
<organism evidence="1 2">
    <name type="scientific">Lactovum miscens</name>
    <dbReference type="NCBI Taxonomy" id="190387"/>
    <lineage>
        <taxon>Bacteria</taxon>
        <taxon>Bacillati</taxon>
        <taxon>Bacillota</taxon>
        <taxon>Bacilli</taxon>
        <taxon>Lactobacillales</taxon>
        <taxon>Streptococcaceae</taxon>
        <taxon>Lactovum</taxon>
    </lineage>
</organism>
<evidence type="ECO:0000313" key="1">
    <source>
        <dbReference type="EMBL" id="MBB5887785.1"/>
    </source>
</evidence>
<dbReference type="AlphaFoldDB" id="A0A841C5R3"/>
<sequence length="24" mass="3070">MTWLGLMPQLFMIKHFIKLFWFLQ</sequence>